<protein>
    <recommendedName>
        <fullName evidence="3">Reverse transcriptase zinc-binding domain-containing protein</fullName>
    </recommendedName>
</protein>
<name>V7BE44_PHAVU</name>
<dbReference type="Proteomes" id="UP000000226">
    <property type="component" value="Chromosome 7"/>
</dbReference>
<sequence>MCGLCGLEEESCCHLFFDYNFARRVWGLCHRWLGVLVMSQIEPKSNFDQFRMNRALETVNNVWNTIWVGVVSKIWSHMNNIIFKRGVGDAFGVFSLVQVKVWLWVSINCRSASFSFSDWCLEPLVCMRLIT</sequence>
<reference evidence="2" key="1">
    <citation type="journal article" date="2014" name="Nat. Genet.">
        <title>A reference genome for common bean and genome-wide analysis of dual domestications.</title>
        <authorList>
            <person name="Schmutz J."/>
            <person name="McClean P.E."/>
            <person name="Mamidi S."/>
            <person name="Wu G.A."/>
            <person name="Cannon S.B."/>
            <person name="Grimwood J."/>
            <person name="Jenkins J."/>
            <person name="Shu S."/>
            <person name="Song Q."/>
            <person name="Chavarro C."/>
            <person name="Torres-Torres M."/>
            <person name="Geffroy V."/>
            <person name="Moghaddam S.M."/>
            <person name="Gao D."/>
            <person name="Abernathy B."/>
            <person name="Barry K."/>
            <person name="Blair M."/>
            <person name="Brick M.A."/>
            <person name="Chovatia M."/>
            <person name="Gepts P."/>
            <person name="Goodstein D.M."/>
            <person name="Gonzales M."/>
            <person name="Hellsten U."/>
            <person name="Hyten D.L."/>
            <person name="Jia G."/>
            <person name="Kelly J.D."/>
            <person name="Kudrna D."/>
            <person name="Lee R."/>
            <person name="Richard M.M."/>
            <person name="Miklas P.N."/>
            <person name="Osorno J.M."/>
            <person name="Rodrigues J."/>
            <person name="Thareau V."/>
            <person name="Urrea C.A."/>
            <person name="Wang M."/>
            <person name="Yu Y."/>
            <person name="Zhang M."/>
            <person name="Wing R.A."/>
            <person name="Cregan P.B."/>
            <person name="Rokhsar D.S."/>
            <person name="Jackson S.A."/>
        </authorList>
    </citation>
    <scope>NUCLEOTIDE SEQUENCE [LARGE SCALE GENOMIC DNA]</scope>
    <source>
        <strain evidence="2">cv. G19833</strain>
    </source>
</reference>
<dbReference type="OMA" id="EEESCCH"/>
<evidence type="ECO:0008006" key="3">
    <source>
        <dbReference type="Google" id="ProtNLM"/>
    </source>
</evidence>
<dbReference type="OrthoDB" id="1433444at2759"/>
<keyword evidence="2" id="KW-1185">Reference proteome</keyword>
<proteinExistence type="predicted"/>
<gene>
    <name evidence="1" type="ORF">PHAVU_007G129600g</name>
</gene>
<dbReference type="AlphaFoldDB" id="V7BE44"/>
<dbReference type="Gramene" id="ESW16104">
    <property type="protein sequence ID" value="ESW16104"/>
    <property type="gene ID" value="PHAVU_007G129600g"/>
</dbReference>
<accession>V7BE44</accession>
<dbReference type="EMBL" id="CM002294">
    <property type="protein sequence ID" value="ESW16104.1"/>
    <property type="molecule type" value="Genomic_DNA"/>
</dbReference>
<evidence type="ECO:0000313" key="2">
    <source>
        <dbReference type="Proteomes" id="UP000000226"/>
    </source>
</evidence>
<evidence type="ECO:0000313" key="1">
    <source>
        <dbReference type="EMBL" id="ESW16104.1"/>
    </source>
</evidence>
<organism evidence="1 2">
    <name type="scientific">Phaseolus vulgaris</name>
    <name type="common">Kidney bean</name>
    <name type="synonym">French bean</name>
    <dbReference type="NCBI Taxonomy" id="3885"/>
    <lineage>
        <taxon>Eukaryota</taxon>
        <taxon>Viridiplantae</taxon>
        <taxon>Streptophyta</taxon>
        <taxon>Embryophyta</taxon>
        <taxon>Tracheophyta</taxon>
        <taxon>Spermatophyta</taxon>
        <taxon>Magnoliopsida</taxon>
        <taxon>eudicotyledons</taxon>
        <taxon>Gunneridae</taxon>
        <taxon>Pentapetalae</taxon>
        <taxon>rosids</taxon>
        <taxon>fabids</taxon>
        <taxon>Fabales</taxon>
        <taxon>Fabaceae</taxon>
        <taxon>Papilionoideae</taxon>
        <taxon>50 kb inversion clade</taxon>
        <taxon>NPAAA clade</taxon>
        <taxon>indigoferoid/millettioid clade</taxon>
        <taxon>Phaseoleae</taxon>
        <taxon>Phaseolus</taxon>
    </lineage>
</organism>